<reference evidence="1 2" key="1">
    <citation type="submission" date="2019-12" db="EMBL/GenBank/DDBJ databases">
        <title>Genomic-based taxomic classification of the family Erythrobacteraceae.</title>
        <authorList>
            <person name="Xu L."/>
        </authorList>
    </citation>
    <scope>NUCLEOTIDE SEQUENCE [LARGE SCALE GENOMIC DNA]</scope>
    <source>
        <strain evidence="1 2">LMG 29518</strain>
    </source>
</reference>
<evidence type="ECO:0000313" key="2">
    <source>
        <dbReference type="Proteomes" id="UP000438476"/>
    </source>
</evidence>
<protein>
    <submittedName>
        <fullName evidence="1">Uncharacterized protein</fullName>
    </submittedName>
</protein>
<dbReference type="RefSeq" id="WP_160737520.1">
    <property type="nucleotide sequence ID" value="NZ_WTYT01000007.1"/>
</dbReference>
<proteinExistence type="predicted"/>
<sequence>MASKTDNISEILIVSNDLAASKNKARRNFQNLFYYILTSLSENIAAVGSEFMKQSDIAVCFTICLRDEEAQRADI</sequence>
<evidence type="ECO:0000313" key="1">
    <source>
        <dbReference type="EMBL" id="MXO67067.1"/>
    </source>
</evidence>
<accession>A0A6I4T8F4</accession>
<name>A0A6I4T8F4_9SPHN</name>
<comment type="caution">
    <text evidence="1">The sequence shown here is derived from an EMBL/GenBank/DDBJ whole genome shotgun (WGS) entry which is preliminary data.</text>
</comment>
<keyword evidence="2" id="KW-1185">Reference proteome</keyword>
<dbReference type="AlphaFoldDB" id="A0A6I4T8F4"/>
<gene>
    <name evidence="1" type="ORF">GRI91_14980</name>
</gene>
<organism evidence="1 2">
    <name type="scientific">Altericroceibacterium endophyticum</name>
    <dbReference type="NCBI Taxonomy" id="1808508"/>
    <lineage>
        <taxon>Bacteria</taxon>
        <taxon>Pseudomonadati</taxon>
        <taxon>Pseudomonadota</taxon>
        <taxon>Alphaproteobacteria</taxon>
        <taxon>Sphingomonadales</taxon>
        <taxon>Erythrobacteraceae</taxon>
        <taxon>Altericroceibacterium</taxon>
    </lineage>
</organism>
<dbReference type="EMBL" id="WTYT01000007">
    <property type="protein sequence ID" value="MXO67067.1"/>
    <property type="molecule type" value="Genomic_DNA"/>
</dbReference>
<dbReference type="Proteomes" id="UP000438476">
    <property type="component" value="Unassembled WGS sequence"/>
</dbReference>